<feature type="domain" description="CBM-cenC" evidence="2">
    <location>
        <begin position="124"/>
        <end position="250"/>
    </location>
</feature>
<dbReference type="Pfam" id="PF02018">
    <property type="entry name" value="CBM_4_9"/>
    <property type="match status" value="1"/>
</dbReference>
<accession>X1BAI3</accession>
<evidence type="ECO:0000259" key="2">
    <source>
        <dbReference type="Pfam" id="PF02018"/>
    </source>
</evidence>
<keyword evidence="1" id="KW-0378">Hydrolase</keyword>
<dbReference type="InterPro" id="IPR008979">
    <property type="entry name" value="Galactose-bd-like_sf"/>
</dbReference>
<dbReference type="InterPro" id="IPR003305">
    <property type="entry name" value="CenC_carb-bd"/>
</dbReference>
<dbReference type="AlphaFoldDB" id="X1BAI3"/>
<dbReference type="EMBL" id="BART01006740">
    <property type="protein sequence ID" value="GAG68961.1"/>
    <property type="molecule type" value="Genomic_DNA"/>
</dbReference>
<dbReference type="GO" id="GO:0016798">
    <property type="term" value="F:hydrolase activity, acting on glycosyl bonds"/>
    <property type="evidence" value="ECO:0007669"/>
    <property type="project" value="InterPro"/>
</dbReference>
<protein>
    <recommendedName>
        <fullName evidence="2">CBM-cenC domain-containing protein</fullName>
    </recommendedName>
</protein>
<evidence type="ECO:0000313" key="3">
    <source>
        <dbReference type="EMBL" id="GAG68961.1"/>
    </source>
</evidence>
<evidence type="ECO:0000256" key="1">
    <source>
        <dbReference type="ARBA" id="ARBA00022801"/>
    </source>
</evidence>
<proteinExistence type="predicted"/>
<dbReference type="Gene3D" id="2.60.120.260">
    <property type="entry name" value="Galactose-binding domain-like"/>
    <property type="match status" value="1"/>
</dbReference>
<comment type="caution">
    <text evidence="3">The sequence shown here is derived from an EMBL/GenBank/DDBJ whole genome shotgun (WGS) entry which is preliminary data.</text>
</comment>
<organism evidence="3">
    <name type="scientific">marine sediment metagenome</name>
    <dbReference type="NCBI Taxonomy" id="412755"/>
    <lineage>
        <taxon>unclassified sequences</taxon>
        <taxon>metagenomes</taxon>
        <taxon>ecological metagenomes</taxon>
    </lineage>
</organism>
<sequence length="360" mass="39570">MHRVSTTFHRTADTTNVVDATTAEDEPTSVTLANQIKTKYNAHRISTTFHNVADNVNAVTSDDATDVDDCKTLANEIKADYNAHRIRDILSQNITAIESFTDGNLYIGQSKDYAYYYKYDGFPDLLLNKDFEEWSDDTCTSWSKGTRGALAKEDTEVNGGSYSAKLTSSADGTVTLTQTLTWNADLKGYEVTFTAYVKASANTKVRLGITDKTAGTTNGSYNTGTGWEQLTVSRTIVSDATKLEVAFEIKSGAGVTVYCDDAAVTLDDYYLASTLSDGQADFFKTVDVTLWKACLPREMKSATDPTAAGEWTTEANISDTDHDITCIVEKTGSIYIMKEDMPYYMESGGAVKRLERELVH</sequence>
<reference evidence="3" key="1">
    <citation type="journal article" date="2014" name="Front. Microbiol.">
        <title>High frequency of phylogenetically diverse reductive dehalogenase-homologous genes in deep subseafloor sedimentary metagenomes.</title>
        <authorList>
            <person name="Kawai M."/>
            <person name="Futagami T."/>
            <person name="Toyoda A."/>
            <person name="Takaki Y."/>
            <person name="Nishi S."/>
            <person name="Hori S."/>
            <person name="Arai W."/>
            <person name="Tsubouchi T."/>
            <person name="Morono Y."/>
            <person name="Uchiyama I."/>
            <person name="Ito T."/>
            <person name="Fujiyama A."/>
            <person name="Inagaki F."/>
            <person name="Takami H."/>
        </authorList>
    </citation>
    <scope>NUCLEOTIDE SEQUENCE</scope>
    <source>
        <strain evidence="3">Expedition CK06-06</strain>
    </source>
</reference>
<gene>
    <name evidence="3" type="ORF">S01H4_15377</name>
</gene>
<dbReference type="SUPFAM" id="SSF49785">
    <property type="entry name" value="Galactose-binding domain-like"/>
    <property type="match status" value="1"/>
</dbReference>
<name>X1BAI3_9ZZZZ</name>